<dbReference type="RefSeq" id="WP_090504562.1">
    <property type="nucleotide sequence ID" value="NZ_FNCH01000031.1"/>
</dbReference>
<keyword evidence="4" id="KW-0472">Membrane</keyword>
<name>A0A1G8DTY0_9SPHI</name>
<dbReference type="InterPro" id="IPR012944">
    <property type="entry name" value="SusD_RagB_dom"/>
</dbReference>
<dbReference type="SUPFAM" id="SSF48452">
    <property type="entry name" value="TPR-like"/>
    <property type="match status" value="1"/>
</dbReference>
<dbReference type="InterPro" id="IPR033985">
    <property type="entry name" value="SusD-like_N"/>
</dbReference>
<evidence type="ECO:0000313" key="8">
    <source>
        <dbReference type="EMBL" id="SDH60900.1"/>
    </source>
</evidence>
<evidence type="ECO:0000256" key="5">
    <source>
        <dbReference type="ARBA" id="ARBA00023237"/>
    </source>
</evidence>
<dbReference type="AlphaFoldDB" id="A0A1G8DTY0"/>
<dbReference type="EMBL" id="FNCH01000031">
    <property type="protein sequence ID" value="SDH60900.1"/>
    <property type="molecule type" value="Genomic_DNA"/>
</dbReference>
<dbReference type="Pfam" id="PF14322">
    <property type="entry name" value="SusD-like_3"/>
    <property type="match status" value="1"/>
</dbReference>
<organism evidence="8 9">
    <name type="scientific">Pedobacter terrae</name>
    <dbReference type="NCBI Taxonomy" id="405671"/>
    <lineage>
        <taxon>Bacteria</taxon>
        <taxon>Pseudomonadati</taxon>
        <taxon>Bacteroidota</taxon>
        <taxon>Sphingobacteriia</taxon>
        <taxon>Sphingobacteriales</taxon>
        <taxon>Sphingobacteriaceae</taxon>
        <taxon>Pedobacter</taxon>
    </lineage>
</organism>
<feature type="domain" description="SusD-like N-terminal" evidence="7">
    <location>
        <begin position="81"/>
        <end position="225"/>
    </location>
</feature>
<dbReference type="CDD" id="cd08977">
    <property type="entry name" value="SusD"/>
    <property type="match status" value="1"/>
</dbReference>
<dbReference type="PROSITE" id="PS51257">
    <property type="entry name" value="PROKAR_LIPOPROTEIN"/>
    <property type="match status" value="1"/>
</dbReference>
<reference evidence="9" key="1">
    <citation type="submission" date="2016-10" db="EMBL/GenBank/DDBJ databases">
        <authorList>
            <person name="Varghese N."/>
            <person name="Submissions S."/>
        </authorList>
    </citation>
    <scope>NUCLEOTIDE SEQUENCE [LARGE SCALE GENOMIC DNA]</scope>
    <source>
        <strain evidence="9">DSM 17933</strain>
    </source>
</reference>
<gene>
    <name evidence="8" type="ORF">SAMN05421827_13135</name>
</gene>
<comment type="subcellular location">
    <subcellularLocation>
        <location evidence="1">Cell outer membrane</location>
    </subcellularLocation>
</comment>
<dbReference type="OrthoDB" id="618454at2"/>
<evidence type="ECO:0000256" key="1">
    <source>
        <dbReference type="ARBA" id="ARBA00004442"/>
    </source>
</evidence>
<evidence type="ECO:0000256" key="2">
    <source>
        <dbReference type="ARBA" id="ARBA00006275"/>
    </source>
</evidence>
<keyword evidence="3" id="KW-0732">Signal</keyword>
<evidence type="ECO:0000256" key="3">
    <source>
        <dbReference type="ARBA" id="ARBA00022729"/>
    </source>
</evidence>
<dbReference type="Proteomes" id="UP000199643">
    <property type="component" value="Unassembled WGS sequence"/>
</dbReference>
<evidence type="ECO:0000259" key="7">
    <source>
        <dbReference type="Pfam" id="PF14322"/>
    </source>
</evidence>
<dbReference type="STRING" id="405671.SAMN05421827_13135"/>
<keyword evidence="5" id="KW-0998">Cell outer membrane</keyword>
<evidence type="ECO:0000313" key="9">
    <source>
        <dbReference type="Proteomes" id="UP000199643"/>
    </source>
</evidence>
<dbReference type="InterPro" id="IPR011990">
    <property type="entry name" value="TPR-like_helical_dom_sf"/>
</dbReference>
<feature type="domain" description="RagB/SusD" evidence="6">
    <location>
        <begin position="361"/>
        <end position="473"/>
    </location>
</feature>
<accession>A0A1G8DTY0</accession>
<dbReference type="Pfam" id="PF07980">
    <property type="entry name" value="SusD_RagB"/>
    <property type="match status" value="1"/>
</dbReference>
<sequence>MKKNILAIAALLTASQLIVSCQKQLEVNPRERILETNYYQNQQQAFTGLVAVYDQLGNQSSGYLTKLNLFCSASDDHYAGADSPSDLGDMQAMNNYTVNSLSGAPSYLWSKGFTGVYRANVLLKKIEGINMDASTKARYIAEAKALRAIFYFDLLRIFKNIPLILAPIEPAGMFDVTQVAPADVYKQIEQDLKESLSALPVTIPTADAGRLNQGAAHAVLGKVYLWQEKWALAAAEFAAVNGTAPGASTYGYKLLPKFADLWNWKNKFNSESVLELSYNTTSNMGWSNVGSREGNVMGILVGPRNYVPVIAAQAPDYVSGWSVMPITKELFDLIHYDPRNKPTVANLDSLEKAGIVTYKHANDNTGYFVEKYAGRVSTKAAVGQLELNFGQNMYEIRLADTYLMEAEALLRSGAAVGAGSRAYIFFNAVRARVGLNPVEVTMDNIMKERRLELVAEGQRWFDLVRWGLAPTKLAFKGFQANKNETLPIPQAELNNTKILQSKEWGGTK</sequence>
<comment type="similarity">
    <text evidence="2">Belongs to the SusD family.</text>
</comment>
<proteinExistence type="inferred from homology"/>
<evidence type="ECO:0000256" key="4">
    <source>
        <dbReference type="ARBA" id="ARBA00023136"/>
    </source>
</evidence>
<dbReference type="GO" id="GO:0009279">
    <property type="term" value="C:cell outer membrane"/>
    <property type="evidence" value="ECO:0007669"/>
    <property type="project" value="UniProtKB-SubCell"/>
</dbReference>
<keyword evidence="9" id="KW-1185">Reference proteome</keyword>
<dbReference type="Gene3D" id="1.25.40.390">
    <property type="match status" value="1"/>
</dbReference>
<evidence type="ECO:0000259" key="6">
    <source>
        <dbReference type="Pfam" id="PF07980"/>
    </source>
</evidence>
<protein>
    <submittedName>
        <fullName evidence="8">Starch-binding associating with outer membrane</fullName>
    </submittedName>
</protein>